<proteinExistence type="predicted"/>
<accession>A0A9W9FIF4</accession>
<dbReference type="Proteomes" id="UP001149165">
    <property type="component" value="Unassembled WGS sequence"/>
</dbReference>
<dbReference type="OrthoDB" id="265717at2759"/>
<keyword evidence="4" id="KW-1185">Reference proteome</keyword>
<dbReference type="AlphaFoldDB" id="A0A9W9FIF4"/>
<dbReference type="EMBL" id="JAPQKH010000004">
    <property type="protein sequence ID" value="KAJ5101025.1"/>
    <property type="molecule type" value="Genomic_DNA"/>
</dbReference>
<dbReference type="SUPFAM" id="SSF82199">
    <property type="entry name" value="SET domain"/>
    <property type="match status" value="1"/>
</dbReference>
<dbReference type="InterPro" id="IPR053185">
    <property type="entry name" value="SET_domain_protein"/>
</dbReference>
<reference evidence="1" key="1">
    <citation type="submission" date="2022-11" db="EMBL/GenBank/DDBJ databases">
        <authorList>
            <person name="Petersen C."/>
        </authorList>
    </citation>
    <scope>NUCLEOTIDE SEQUENCE</scope>
    <source>
        <strain evidence="1">IBT 30069</strain>
    </source>
</reference>
<evidence type="ECO:0000313" key="3">
    <source>
        <dbReference type="EMBL" id="KAJ5101025.1"/>
    </source>
</evidence>
<dbReference type="EMBL" id="JAPQKH010000004">
    <property type="protein sequence ID" value="KAJ5100920.1"/>
    <property type="molecule type" value="Genomic_DNA"/>
</dbReference>
<sequence>MGIDAGFDMVPSLFNGVTDRHNWDRFIDIIKEHYKDDAQVEIMPNYINFKVGNHTRLPFEGHNFLRFSSKVSGAIAYASEAEHYIDTVTRVARVHFGSRIQYWNEATDQRGVYDWDQVYQSIRSYEQPDNFETPVSIAHFLSGTDYLRELNIPLFEIKNIPGKGKGIVAHLNISTGTRILCAAACSAIEGHAKEVTASFLPLHNNFPWKYPFSGRMPYLMDLILMFTASMPLGASSTTAAFRAPISWNTSKEHATIHAIRPIKSGTEIPISYDHGGPSSIRKRFLENSFGFTCTCNNCTLAPLSLQASDKRRTEMQILDEAIGNPFRMMSSPHESLHNCYSLLRVLEQEYDGHAGALIARLYYNASQICIAHMDQARASILAERAYQDRVICEGEDSPDTKRMKSLASKPADHGSFGVYSNRWQTSRESIAKGLDTVQFNTWLFRQEE</sequence>
<protein>
    <recommendedName>
        <fullName evidence="5">SET domain-containing protein</fullName>
    </recommendedName>
</protein>
<dbReference type="EMBL" id="JAPQKH010000004">
    <property type="protein sequence ID" value="KAJ5100775.1"/>
    <property type="molecule type" value="Genomic_DNA"/>
</dbReference>
<gene>
    <name evidence="1" type="ORF">N7456_006827</name>
    <name evidence="2" type="ORF">N7456_006972</name>
    <name evidence="3" type="ORF">N7456_007077</name>
</gene>
<dbReference type="PANTHER" id="PTHR47332:SF4">
    <property type="entry name" value="SET DOMAIN-CONTAINING PROTEIN 5"/>
    <property type="match status" value="1"/>
</dbReference>
<evidence type="ECO:0000313" key="2">
    <source>
        <dbReference type="EMBL" id="KAJ5100920.1"/>
    </source>
</evidence>
<comment type="caution">
    <text evidence="1">The sequence shown here is derived from an EMBL/GenBank/DDBJ whole genome shotgun (WGS) entry which is preliminary data.</text>
</comment>
<dbReference type="Gene3D" id="2.170.270.10">
    <property type="entry name" value="SET domain"/>
    <property type="match status" value="1"/>
</dbReference>
<evidence type="ECO:0000313" key="4">
    <source>
        <dbReference type="Proteomes" id="UP001149165"/>
    </source>
</evidence>
<name>A0A9W9FIF4_9EURO</name>
<evidence type="ECO:0000313" key="1">
    <source>
        <dbReference type="EMBL" id="KAJ5100775.1"/>
    </source>
</evidence>
<dbReference type="InterPro" id="IPR046341">
    <property type="entry name" value="SET_dom_sf"/>
</dbReference>
<reference evidence="1" key="2">
    <citation type="journal article" date="2023" name="IMA Fungus">
        <title>Comparative genomic study of the Penicillium genus elucidates a diverse pangenome and 15 lateral gene transfer events.</title>
        <authorList>
            <person name="Petersen C."/>
            <person name="Sorensen T."/>
            <person name="Nielsen M.R."/>
            <person name="Sondergaard T.E."/>
            <person name="Sorensen J.L."/>
            <person name="Fitzpatrick D.A."/>
            <person name="Frisvad J.C."/>
            <person name="Nielsen K.L."/>
        </authorList>
    </citation>
    <scope>NUCLEOTIDE SEQUENCE</scope>
    <source>
        <strain evidence="1">IBT 30069</strain>
    </source>
</reference>
<organism evidence="1 4">
    <name type="scientific">Penicillium angulare</name>
    <dbReference type="NCBI Taxonomy" id="116970"/>
    <lineage>
        <taxon>Eukaryota</taxon>
        <taxon>Fungi</taxon>
        <taxon>Dikarya</taxon>
        <taxon>Ascomycota</taxon>
        <taxon>Pezizomycotina</taxon>
        <taxon>Eurotiomycetes</taxon>
        <taxon>Eurotiomycetidae</taxon>
        <taxon>Eurotiales</taxon>
        <taxon>Aspergillaceae</taxon>
        <taxon>Penicillium</taxon>
    </lineage>
</organism>
<evidence type="ECO:0008006" key="5">
    <source>
        <dbReference type="Google" id="ProtNLM"/>
    </source>
</evidence>
<dbReference type="PANTHER" id="PTHR47332">
    <property type="entry name" value="SET DOMAIN-CONTAINING PROTEIN 5"/>
    <property type="match status" value="1"/>
</dbReference>